<reference evidence="3" key="1">
    <citation type="submission" date="2020-04" db="EMBL/GenBank/DDBJ databases">
        <authorList>
            <person name="Zhang T."/>
        </authorList>
    </citation>
    <scope>NUCLEOTIDE SEQUENCE</scope>
    <source>
        <strain evidence="3">HKST-UBA13</strain>
    </source>
</reference>
<feature type="transmembrane region" description="Helical" evidence="2">
    <location>
        <begin position="12"/>
        <end position="28"/>
    </location>
</feature>
<reference evidence="3" key="2">
    <citation type="journal article" date="2021" name="Microbiome">
        <title>Successional dynamics and alternative stable states in a saline activated sludge microbial community over 9 years.</title>
        <authorList>
            <person name="Wang Y."/>
            <person name="Ye J."/>
            <person name="Ju F."/>
            <person name="Liu L."/>
            <person name="Boyd J.A."/>
            <person name="Deng Y."/>
            <person name="Parks D.H."/>
            <person name="Jiang X."/>
            <person name="Yin X."/>
            <person name="Woodcroft B.J."/>
            <person name="Tyson G.W."/>
            <person name="Hugenholtz P."/>
            <person name="Polz M.F."/>
            <person name="Zhang T."/>
        </authorList>
    </citation>
    <scope>NUCLEOTIDE SEQUENCE</scope>
    <source>
        <strain evidence="3">HKST-UBA13</strain>
    </source>
</reference>
<keyword evidence="2" id="KW-0472">Membrane</keyword>
<evidence type="ECO:0008006" key="5">
    <source>
        <dbReference type="Google" id="ProtNLM"/>
    </source>
</evidence>
<organism evidence="3 4">
    <name type="scientific">Candidatus Dojkabacteria bacterium</name>
    <dbReference type="NCBI Taxonomy" id="2099670"/>
    <lineage>
        <taxon>Bacteria</taxon>
        <taxon>Candidatus Dojkabacteria</taxon>
    </lineage>
</organism>
<feature type="region of interest" description="Disordered" evidence="1">
    <location>
        <begin position="1120"/>
        <end position="1149"/>
    </location>
</feature>
<feature type="transmembrane region" description="Helical" evidence="2">
    <location>
        <begin position="1468"/>
        <end position="1488"/>
    </location>
</feature>
<feature type="compositionally biased region" description="Low complexity" evidence="1">
    <location>
        <begin position="1124"/>
        <end position="1145"/>
    </location>
</feature>
<dbReference type="Gene3D" id="2.60.40.10">
    <property type="entry name" value="Immunoglobulins"/>
    <property type="match status" value="4"/>
</dbReference>
<accession>A0A955I976</accession>
<dbReference type="EMBL" id="JAGQLJ010000067">
    <property type="protein sequence ID" value="MCA9381255.1"/>
    <property type="molecule type" value="Genomic_DNA"/>
</dbReference>
<name>A0A955I976_9BACT</name>
<gene>
    <name evidence="3" type="ORF">KC678_03245</name>
</gene>
<evidence type="ECO:0000313" key="4">
    <source>
        <dbReference type="Proteomes" id="UP000775877"/>
    </source>
</evidence>
<sequence length="1618" mass="172115">MKINNNISRKLLLFVFVALFGILLIVPFEKLNIISAATLTWDGGGGDNNWSTCTNWTTDTCPGTLDTVIFDGTSTKDATIDASFAGTVRYLTISSGYTGTITANRSITVVLNYNQADGVLDLTNQSGTFTTVNITGGLFTASSADTTFKGVFTINNSSYFDANGGNIILAPPNNTSYTYTCNNTIFNQVTIAPTAGNATLTVSSGCNFPLGNNPTISSTSAVKLYGDLSGTGTLNWSTASMQIYSTGTLSGFSGFNTGALRLTGKTLDLSTATTFAMTGDLIVESSSNLTLPSPTGTIQLYDLTLSTSSTLTASDGTMNVRDNMTLSTGTTFNSNGGIINLNPTGNVSYDCYSHTFDLITINAATNSIDLNINSTCDFPLGNNPVITGTNVDLMLDGTLSGTGTLDANASNLWVVSGSTLSGFDGLEINRFYINGATLDLSSYSTLIVNNNFELISGNFTAPSAEMEVKVNFYHTAGTFTHNSGTVNFSGTGIQTITGSTTFNNFTKVMTADVSSSLKFTNGTTQTIVGDLTLHGYSDTQRLNLISSTNTVQWNIDPQGTRDLQYLDVKDSNNTDVSVIVLSGTGSNDSGNNTNYDFANSAPDAPNTLGPAGYVNGSSGTDTTPSLTFKISDVANPLDTLRFRIQISDTNDFSNILVDYTSALASAGSKSFTVGQAVGSGTYTAGSSGQTLSSGNYYWRVKTIDNSAAESAYSTANSGSIAFVVAGTPNLPYSFGPANKIDGSNSTNGQPNLYFTLDDPNAGDTVKYRIQISIVSDFSTQVVDYTSDLRAQGVSNFTVGQAVGSGSYTIGSSGQSLGSGGYYWRVKAIDNNSEESAYAAAAFGGIAFIVSNPPDAPTSLGPAGLISGSLTSDTSPTFTFNLSDPDLSDTVKYSIDISTVSDYSSLAASFTSTLGAQGAATFTVGQSLNGGSYFHGSVGMDLNNNDYYWRVKAIDNNGVESSYTNANGGAVAFTVGGNAPETPSSPGPSTVLNSSVIQINQPTFTFNLSDIDLDQVKYRIQISKNSSFSSVILNYESALGDIGARSFTVGQDANGGTYYTGNAGQILAAGDYYWKVRAIDSSDLTSPYLVPNGSSVSFTVSTSNANSDAPLEYVPEPPAEVIIKNNDGNTSSGGSSTGSSSTSNPTIKLNLSDKNPTEQLYFQIEIDNSNVFNDPEVIYKSGLLNQGEAEFTVGQPPSDGQYIIGTEGQVLGAGTYFVRAKTIDSSALESDYIYINNGAVAFTVEQEGAVVVEQGATNPENSIVVSDSINQGNTQNEDISTNSPIENLDNLDTNNDNELPNDVSASAEDVYKDSKIIAQEFVKFISENPESVPATVIATATLLSLFAYPKVILLGLIAIKNIFSKKKQWGIIYDKDTMSPVSLATIRLYSSDNQYLRETITDFKGQYGFIADLGDYKLEIKHTEYQNKSEQIHISKDEDLLIKDFELTFGNIKINSIFKQIQKSLRKRLMSIWQGLFFVGFAIAIISFINAQVALNLFILAMFILSAILYTFKSILFAAPWGYLFDTSDNSRISGAIVRVINTNNNKIEEITVTDAKGRFLIKNKKGNFKLMISSDKYSIPDSENQNISINDLNSASLKIGLEKSTNTSENNVAKFGVL</sequence>
<proteinExistence type="predicted"/>
<dbReference type="SUPFAM" id="SSF49464">
    <property type="entry name" value="Carboxypeptidase regulatory domain-like"/>
    <property type="match status" value="2"/>
</dbReference>
<feature type="transmembrane region" description="Helical" evidence="2">
    <location>
        <begin position="1335"/>
        <end position="1358"/>
    </location>
</feature>
<comment type="caution">
    <text evidence="3">The sequence shown here is derived from an EMBL/GenBank/DDBJ whole genome shotgun (WGS) entry which is preliminary data.</text>
</comment>
<protein>
    <recommendedName>
        <fullName evidence="5">Carboxypeptidase regulatory-like domain-containing protein</fullName>
    </recommendedName>
</protein>
<keyword evidence="2" id="KW-1133">Transmembrane helix</keyword>
<dbReference type="Proteomes" id="UP000775877">
    <property type="component" value="Unassembled WGS sequence"/>
</dbReference>
<evidence type="ECO:0000313" key="3">
    <source>
        <dbReference type="EMBL" id="MCA9381255.1"/>
    </source>
</evidence>
<dbReference type="InterPro" id="IPR008969">
    <property type="entry name" value="CarboxyPept-like_regulatory"/>
</dbReference>
<keyword evidence="2" id="KW-0812">Transmembrane</keyword>
<evidence type="ECO:0000256" key="1">
    <source>
        <dbReference type="SAM" id="MobiDB-lite"/>
    </source>
</evidence>
<dbReference type="InterPro" id="IPR013783">
    <property type="entry name" value="Ig-like_fold"/>
</dbReference>
<feature type="transmembrane region" description="Helical" evidence="2">
    <location>
        <begin position="1494"/>
        <end position="1511"/>
    </location>
</feature>
<evidence type="ECO:0000256" key="2">
    <source>
        <dbReference type="SAM" id="Phobius"/>
    </source>
</evidence>
<dbReference type="Gene3D" id="2.60.40.1120">
    <property type="entry name" value="Carboxypeptidase-like, regulatory domain"/>
    <property type="match status" value="2"/>
</dbReference>